<accession>A0ABQ5UL55</accession>
<dbReference type="EMBL" id="BSNG01000003">
    <property type="protein sequence ID" value="GLQ12087.1"/>
    <property type="molecule type" value="Genomic_DNA"/>
</dbReference>
<dbReference type="PANTHER" id="PTHR36305:SF1">
    <property type="entry name" value="PHOSPHATIDYLGLYCEROPHOSPHATASE A"/>
    <property type="match status" value="1"/>
</dbReference>
<gene>
    <name evidence="3" type="ORF">GCM10007913_40190</name>
</gene>
<keyword evidence="1" id="KW-1133">Transmembrane helix</keyword>
<protein>
    <recommendedName>
        <fullName evidence="2">YutG/PgpA domain-containing protein</fullName>
    </recommendedName>
</protein>
<sequence>MTLVGWWAADQWGRSTGIPDDGRVVVDEVAGAAMLLACARPRDTLWMIPLLIGFLVVDGIKPWPMSAMESLPGAYGVMGDDLIIALLVGAVLVPLGIWQGRRN</sequence>
<comment type="caution">
    <text evidence="3">The sequence shown here is derived from an EMBL/GenBank/DDBJ whole genome shotgun (WGS) entry which is preliminary data.</text>
</comment>
<dbReference type="Pfam" id="PF04608">
    <property type="entry name" value="PgpA"/>
    <property type="match status" value="1"/>
</dbReference>
<keyword evidence="1" id="KW-0472">Membrane</keyword>
<proteinExistence type="predicted"/>
<dbReference type="InterPro" id="IPR007686">
    <property type="entry name" value="YutG/PgpA"/>
</dbReference>
<dbReference type="InterPro" id="IPR026037">
    <property type="entry name" value="PgpA"/>
</dbReference>
<organism evidence="3 4">
    <name type="scientific">Devosia yakushimensis</name>
    <dbReference type="NCBI Taxonomy" id="470028"/>
    <lineage>
        <taxon>Bacteria</taxon>
        <taxon>Pseudomonadati</taxon>
        <taxon>Pseudomonadota</taxon>
        <taxon>Alphaproteobacteria</taxon>
        <taxon>Hyphomicrobiales</taxon>
        <taxon>Devosiaceae</taxon>
        <taxon>Devosia</taxon>
    </lineage>
</organism>
<keyword evidence="4" id="KW-1185">Reference proteome</keyword>
<dbReference type="PANTHER" id="PTHR36305">
    <property type="entry name" value="PHOSPHATIDYLGLYCEROPHOSPHATASE A"/>
    <property type="match status" value="1"/>
</dbReference>
<reference evidence="3" key="1">
    <citation type="journal article" date="2014" name="Int. J. Syst. Evol. Microbiol.">
        <title>Complete genome of a new Firmicutes species belonging to the dominant human colonic microbiota ('Ruminococcus bicirculans') reveals two chromosomes and a selective capacity to utilize plant glucans.</title>
        <authorList>
            <consortium name="NISC Comparative Sequencing Program"/>
            <person name="Wegmann U."/>
            <person name="Louis P."/>
            <person name="Goesmann A."/>
            <person name="Henrissat B."/>
            <person name="Duncan S.H."/>
            <person name="Flint H.J."/>
        </authorList>
    </citation>
    <scope>NUCLEOTIDE SEQUENCE</scope>
    <source>
        <strain evidence="3">NBRC 103855</strain>
    </source>
</reference>
<dbReference type="SUPFAM" id="SSF101307">
    <property type="entry name" value="YutG-like"/>
    <property type="match status" value="1"/>
</dbReference>
<dbReference type="Proteomes" id="UP001161406">
    <property type="component" value="Unassembled WGS sequence"/>
</dbReference>
<feature type="transmembrane region" description="Helical" evidence="1">
    <location>
        <begin position="44"/>
        <end position="62"/>
    </location>
</feature>
<feature type="transmembrane region" description="Helical" evidence="1">
    <location>
        <begin position="82"/>
        <end position="98"/>
    </location>
</feature>
<dbReference type="RefSeq" id="WP_370461270.1">
    <property type="nucleotide sequence ID" value="NZ_BSNG01000003.1"/>
</dbReference>
<keyword evidence="1" id="KW-0812">Transmembrane</keyword>
<dbReference type="InterPro" id="IPR036681">
    <property type="entry name" value="PgpA-like_sf"/>
</dbReference>
<reference evidence="3" key="2">
    <citation type="submission" date="2023-01" db="EMBL/GenBank/DDBJ databases">
        <title>Draft genome sequence of Devosia yakushimensis strain NBRC 103855.</title>
        <authorList>
            <person name="Sun Q."/>
            <person name="Mori K."/>
        </authorList>
    </citation>
    <scope>NUCLEOTIDE SEQUENCE</scope>
    <source>
        <strain evidence="3">NBRC 103855</strain>
    </source>
</reference>
<evidence type="ECO:0000256" key="1">
    <source>
        <dbReference type="SAM" id="Phobius"/>
    </source>
</evidence>
<feature type="domain" description="YutG/PgpA" evidence="2">
    <location>
        <begin position="2"/>
        <end position="93"/>
    </location>
</feature>
<evidence type="ECO:0000313" key="3">
    <source>
        <dbReference type="EMBL" id="GLQ12087.1"/>
    </source>
</evidence>
<evidence type="ECO:0000313" key="4">
    <source>
        <dbReference type="Proteomes" id="UP001161406"/>
    </source>
</evidence>
<name>A0ABQ5UL55_9HYPH</name>
<evidence type="ECO:0000259" key="2">
    <source>
        <dbReference type="Pfam" id="PF04608"/>
    </source>
</evidence>